<gene>
    <name evidence="1" type="ORF">GCM10010470_02120</name>
</gene>
<dbReference type="Proteomes" id="UP001500979">
    <property type="component" value="Unassembled WGS sequence"/>
</dbReference>
<comment type="caution">
    <text evidence="1">The sequence shown here is derived from an EMBL/GenBank/DDBJ whole genome shotgun (WGS) entry which is preliminary data.</text>
</comment>
<evidence type="ECO:0000313" key="1">
    <source>
        <dbReference type="EMBL" id="GAA2773903.1"/>
    </source>
</evidence>
<proteinExistence type="predicted"/>
<protein>
    <submittedName>
        <fullName evidence="1">Uncharacterized protein</fullName>
    </submittedName>
</protein>
<evidence type="ECO:0000313" key="2">
    <source>
        <dbReference type="Proteomes" id="UP001500979"/>
    </source>
</evidence>
<organism evidence="1 2">
    <name type="scientific">Saccharopolyspora taberi</name>
    <dbReference type="NCBI Taxonomy" id="60895"/>
    <lineage>
        <taxon>Bacteria</taxon>
        <taxon>Bacillati</taxon>
        <taxon>Actinomycetota</taxon>
        <taxon>Actinomycetes</taxon>
        <taxon>Pseudonocardiales</taxon>
        <taxon>Pseudonocardiaceae</taxon>
        <taxon>Saccharopolyspora</taxon>
    </lineage>
</organism>
<name>A0ABN3V4R8_9PSEU</name>
<sequence length="97" mass="10854">MNAMHLLKRLIDHTPPKPATPLDEQLIDAARVLTATDRELAVEVADVIAISRGEISDSLYAVFEDLLVTLRWHEEHPDEEHVADARALLALIRKVAI</sequence>
<dbReference type="RefSeq" id="WP_344677393.1">
    <property type="nucleotide sequence ID" value="NZ_BAAAUX010000001.1"/>
</dbReference>
<keyword evidence="2" id="KW-1185">Reference proteome</keyword>
<dbReference type="EMBL" id="BAAAUX010000001">
    <property type="protein sequence ID" value="GAA2773903.1"/>
    <property type="molecule type" value="Genomic_DNA"/>
</dbReference>
<reference evidence="1 2" key="1">
    <citation type="journal article" date="2019" name="Int. J. Syst. Evol. Microbiol.">
        <title>The Global Catalogue of Microorganisms (GCM) 10K type strain sequencing project: providing services to taxonomists for standard genome sequencing and annotation.</title>
        <authorList>
            <consortium name="The Broad Institute Genomics Platform"/>
            <consortium name="The Broad Institute Genome Sequencing Center for Infectious Disease"/>
            <person name="Wu L."/>
            <person name="Ma J."/>
        </authorList>
    </citation>
    <scope>NUCLEOTIDE SEQUENCE [LARGE SCALE GENOMIC DNA]</scope>
    <source>
        <strain evidence="1 2">JCM 9383</strain>
    </source>
</reference>
<accession>A0ABN3V4R8</accession>